<keyword evidence="2" id="KW-1185">Reference proteome</keyword>
<evidence type="ECO:0000313" key="2">
    <source>
        <dbReference type="Proteomes" id="UP000689195"/>
    </source>
</evidence>
<gene>
    <name evidence="1" type="ORF">PPENT_87.1.T0010091</name>
</gene>
<proteinExistence type="predicted"/>
<dbReference type="AlphaFoldDB" id="A0A8S1RYL9"/>
<name>A0A8S1RYL9_9CILI</name>
<dbReference type="Proteomes" id="UP000689195">
    <property type="component" value="Unassembled WGS sequence"/>
</dbReference>
<protein>
    <submittedName>
        <fullName evidence="1">Uncharacterized protein</fullName>
    </submittedName>
</protein>
<sequence length="62" mass="7429">MENSIRMIYIENVDMYGQKIEIIKDNGIKIKKHGIQELQNFLIKQYLMDCIKLEIICQQILE</sequence>
<evidence type="ECO:0000313" key="1">
    <source>
        <dbReference type="EMBL" id="CAD8131494.1"/>
    </source>
</evidence>
<accession>A0A8S1RYL9</accession>
<organism evidence="1 2">
    <name type="scientific">Paramecium pentaurelia</name>
    <dbReference type="NCBI Taxonomy" id="43138"/>
    <lineage>
        <taxon>Eukaryota</taxon>
        <taxon>Sar</taxon>
        <taxon>Alveolata</taxon>
        <taxon>Ciliophora</taxon>
        <taxon>Intramacronucleata</taxon>
        <taxon>Oligohymenophorea</taxon>
        <taxon>Peniculida</taxon>
        <taxon>Parameciidae</taxon>
        <taxon>Paramecium</taxon>
    </lineage>
</organism>
<comment type="caution">
    <text evidence="1">The sequence shown here is derived from an EMBL/GenBank/DDBJ whole genome shotgun (WGS) entry which is preliminary data.</text>
</comment>
<reference evidence="1" key="1">
    <citation type="submission" date="2021-01" db="EMBL/GenBank/DDBJ databases">
        <authorList>
            <consortium name="Genoscope - CEA"/>
            <person name="William W."/>
        </authorList>
    </citation>
    <scope>NUCLEOTIDE SEQUENCE</scope>
</reference>
<dbReference type="EMBL" id="CAJJDO010000001">
    <property type="protein sequence ID" value="CAD8131494.1"/>
    <property type="molecule type" value="Genomic_DNA"/>
</dbReference>